<dbReference type="Pfam" id="PF13460">
    <property type="entry name" value="NAD_binding_10"/>
    <property type="match status" value="1"/>
</dbReference>
<reference evidence="2 3" key="1">
    <citation type="submission" date="2021-09" db="EMBL/GenBank/DDBJ databases">
        <title>Genome sequencing and assembly of Chryseobacterium sp. RG1.</title>
        <authorList>
            <person name="Chhetri G."/>
        </authorList>
    </citation>
    <scope>NUCLEOTIDE SEQUENCE [LARGE SCALE GENOMIC DNA]</scope>
    <source>
        <strain evidence="2 3">RG1</strain>
    </source>
</reference>
<dbReference type="Gene3D" id="3.40.50.720">
    <property type="entry name" value="NAD(P)-binding Rossmann-like Domain"/>
    <property type="match status" value="1"/>
</dbReference>
<dbReference type="InterPro" id="IPR051606">
    <property type="entry name" value="Polyketide_Oxido-like"/>
</dbReference>
<dbReference type="InterPro" id="IPR036291">
    <property type="entry name" value="NAD(P)-bd_dom_sf"/>
</dbReference>
<dbReference type="InterPro" id="IPR016040">
    <property type="entry name" value="NAD(P)-bd_dom"/>
</dbReference>
<dbReference type="EMBL" id="JAERSE020000001">
    <property type="protein sequence ID" value="MCA6065899.1"/>
    <property type="molecule type" value="Genomic_DNA"/>
</dbReference>
<sequence>MKKVIIIGASGSLASYVIDALEEKEDVQLTLFVRNKNRIDNTTQAKIVEGDAMNFNDVKNAVAGQDIVYINLAGDLEVMTRNIIKAMQEEYVKRVIAISSIGIYDVPLCSVLQPYRKLADLIEESGLDYTILRPDWFTNDNEIDYHITRKPEPEIGGALSRKSIAAFVSMLVEHPEEYIKQNLGISKI</sequence>
<organism evidence="2 3">
    <name type="scientific">Chryseobacterium tagetis</name>
    <dbReference type="NCBI Taxonomy" id="2801334"/>
    <lineage>
        <taxon>Bacteria</taxon>
        <taxon>Pseudomonadati</taxon>
        <taxon>Bacteroidota</taxon>
        <taxon>Flavobacteriia</taxon>
        <taxon>Flavobacteriales</taxon>
        <taxon>Weeksellaceae</taxon>
        <taxon>Chryseobacterium group</taxon>
        <taxon>Chryseobacterium</taxon>
    </lineage>
</organism>
<feature type="domain" description="NAD(P)-binding" evidence="1">
    <location>
        <begin position="8"/>
        <end position="175"/>
    </location>
</feature>
<evidence type="ECO:0000313" key="2">
    <source>
        <dbReference type="EMBL" id="MCA6065899.1"/>
    </source>
</evidence>
<dbReference type="RefSeq" id="WP_225685865.1">
    <property type="nucleotide sequence ID" value="NZ_JAERSE020000001.1"/>
</dbReference>
<evidence type="ECO:0000313" key="3">
    <source>
        <dbReference type="Proteomes" id="UP000618240"/>
    </source>
</evidence>
<dbReference type="Proteomes" id="UP000618240">
    <property type="component" value="Unassembled WGS sequence"/>
</dbReference>
<keyword evidence="3" id="KW-1185">Reference proteome</keyword>
<proteinExistence type="predicted"/>
<dbReference type="PANTHER" id="PTHR43355">
    <property type="entry name" value="FLAVIN REDUCTASE (NADPH)"/>
    <property type="match status" value="1"/>
</dbReference>
<dbReference type="PANTHER" id="PTHR43355:SF2">
    <property type="entry name" value="FLAVIN REDUCTASE (NADPH)"/>
    <property type="match status" value="1"/>
</dbReference>
<name>A0ABS7ZW02_9FLAO</name>
<gene>
    <name evidence="2" type="ORF">JI747_001835</name>
</gene>
<dbReference type="SUPFAM" id="SSF51735">
    <property type="entry name" value="NAD(P)-binding Rossmann-fold domains"/>
    <property type="match status" value="1"/>
</dbReference>
<accession>A0ABS7ZW02</accession>
<evidence type="ECO:0000259" key="1">
    <source>
        <dbReference type="Pfam" id="PF13460"/>
    </source>
</evidence>
<comment type="caution">
    <text evidence="2">The sequence shown here is derived from an EMBL/GenBank/DDBJ whole genome shotgun (WGS) entry which is preliminary data.</text>
</comment>
<protein>
    <submittedName>
        <fullName evidence="2">NAD(P)H-binding protein</fullName>
    </submittedName>
</protein>